<evidence type="ECO:0000256" key="2">
    <source>
        <dbReference type="ARBA" id="ARBA00022603"/>
    </source>
</evidence>
<dbReference type="InterPro" id="IPR029063">
    <property type="entry name" value="SAM-dependent_MTases_sf"/>
</dbReference>
<evidence type="ECO:0000256" key="3">
    <source>
        <dbReference type="ARBA" id="ARBA00022679"/>
    </source>
</evidence>
<proteinExistence type="inferred from homology"/>
<evidence type="ECO:0000256" key="4">
    <source>
        <dbReference type="ARBA" id="ARBA00022747"/>
    </source>
</evidence>
<comment type="caution">
    <text evidence="8">The sequence shown here is derived from an EMBL/GenBank/DDBJ whole genome shotgun (WGS) entry which is preliminary data.</text>
</comment>
<evidence type="ECO:0000256" key="1">
    <source>
        <dbReference type="ARBA" id="ARBA00006594"/>
    </source>
</evidence>
<evidence type="ECO:0000256" key="6">
    <source>
        <dbReference type="SAM" id="MobiDB-lite"/>
    </source>
</evidence>
<dbReference type="InterPro" id="IPR002052">
    <property type="entry name" value="DNA_methylase_N6_adenine_CS"/>
</dbReference>
<reference evidence="8 9" key="2">
    <citation type="submission" date="2023-06" db="EMBL/GenBank/DDBJ databases">
        <authorList>
            <person name="Zeman M."/>
            <person name="Kubasova T."/>
            <person name="Jahodarova E."/>
            <person name="Nykrynova M."/>
            <person name="Rychlik I."/>
        </authorList>
    </citation>
    <scope>NUCLEOTIDE SEQUENCE [LARGE SCALE GENOMIC DNA]</scope>
    <source>
        <strain evidence="8 9">161_Gplus</strain>
    </source>
</reference>
<keyword evidence="4" id="KW-0680">Restriction system</keyword>
<dbReference type="SUPFAM" id="SSF53335">
    <property type="entry name" value="S-adenosyl-L-methionine-dependent methyltransferases"/>
    <property type="match status" value="1"/>
</dbReference>
<evidence type="ECO:0000313" key="9">
    <source>
        <dbReference type="Proteomes" id="UP001529343"/>
    </source>
</evidence>
<name>A0ABT7UW24_9LACO</name>
<dbReference type="Pfam" id="PF01555">
    <property type="entry name" value="N6_N4_Mtase"/>
    <property type="match status" value="1"/>
</dbReference>
<dbReference type="InterPro" id="IPR001091">
    <property type="entry name" value="RM_Methyltransferase"/>
</dbReference>
<dbReference type="GO" id="GO:0032259">
    <property type="term" value="P:methylation"/>
    <property type="evidence" value="ECO:0007669"/>
    <property type="project" value="UniProtKB-KW"/>
</dbReference>
<keyword evidence="3" id="KW-0808">Transferase</keyword>
<evidence type="ECO:0000259" key="7">
    <source>
        <dbReference type="Pfam" id="PF01555"/>
    </source>
</evidence>
<dbReference type="Gene3D" id="3.40.50.150">
    <property type="entry name" value="Vaccinia Virus protein VP39"/>
    <property type="match status" value="1"/>
</dbReference>
<feature type="region of interest" description="Disordered" evidence="6">
    <location>
        <begin position="319"/>
        <end position="355"/>
    </location>
</feature>
<dbReference type="InterPro" id="IPR002941">
    <property type="entry name" value="DNA_methylase_N4/N6"/>
</dbReference>
<dbReference type="EC" id="2.1.1.-" evidence="5"/>
<dbReference type="PANTHER" id="PTHR13370">
    <property type="entry name" value="RNA METHYLASE-RELATED"/>
    <property type="match status" value="1"/>
</dbReference>
<sequence>MAKSKRNKTIDFSLEDAPAGVLESIKDEHDNLSQLDSIINQTINGDSFKIMQEIPDNFVDLALIDPPYNINKQYDGMNFKKMTDNDYQEYTQKWINLVKPKLKNNASLYVFADWTTSIVIAPILEKNFVIKNRITWQREKGRGSLSNWKNGMEDVWFLVNDKNDYTFNVDAVKLRRRVIAPYRKNGKAKDWEATASGNFRDTMPSNFWDDISIPYWSMPENTGHPTQKPEKLLAKIILASSNKGDIVFDPFAGAGSSLVTAKKLNRHYVGIEQSRLYTAWGAYRLLKATNDKSIQGYTDGVFWERNTLAAQQAIARKKNAKAKKVDSDKAKSTNAKDGLNDEQNSKKINRNINLF</sequence>
<accession>A0ABT7UW24</accession>
<dbReference type="RefSeq" id="WP_289585719.1">
    <property type="nucleotide sequence ID" value="NZ_JAUDDW010000003.1"/>
</dbReference>
<organism evidence="8 9">
    <name type="scientific">Limosilactobacillus pontis</name>
    <dbReference type="NCBI Taxonomy" id="35787"/>
    <lineage>
        <taxon>Bacteria</taxon>
        <taxon>Bacillati</taxon>
        <taxon>Bacillota</taxon>
        <taxon>Bacilli</taxon>
        <taxon>Lactobacillales</taxon>
        <taxon>Lactobacillaceae</taxon>
        <taxon>Limosilactobacillus</taxon>
    </lineage>
</organism>
<dbReference type="GO" id="GO:0008168">
    <property type="term" value="F:methyltransferase activity"/>
    <property type="evidence" value="ECO:0007669"/>
    <property type="project" value="UniProtKB-KW"/>
</dbReference>
<dbReference type="PROSITE" id="PS00092">
    <property type="entry name" value="N6_MTASE"/>
    <property type="match status" value="1"/>
</dbReference>
<keyword evidence="2 8" id="KW-0489">Methyltransferase</keyword>
<dbReference type="Proteomes" id="UP001529343">
    <property type="component" value="Unassembled WGS sequence"/>
</dbReference>
<dbReference type="PRINTS" id="PR00508">
    <property type="entry name" value="S21N4MTFRASE"/>
</dbReference>
<feature type="domain" description="DNA methylase N-4/N-6" evidence="7">
    <location>
        <begin position="59"/>
        <end position="277"/>
    </location>
</feature>
<protein>
    <recommendedName>
        <fullName evidence="5">Methyltransferase</fullName>
        <ecNumber evidence="5">2.1.1.-</ecNumber>
    </recommendedName>
</protein>
<comment type="similarity">
    <text evidence="1 5">Belongs to the N(4)/N(6)-methyltransferase family.</text>
</comment>
<evidence type="ECO:0000256" key="5">
    <source>
        <dbReference type="RuleBase" id="RU362026"/>
    </source>
</evidence>
<evidence type="ECO:0000313" key="8">
    <source>
        <dbReference type="EMBL" id="MDM8265879.1"/>
    </source>
</evidence>
<dbReference type="PANTHER" id="PTHR13370:SF3">
    <property type="entry name" value="TRNA (GUANINE(10)-N2)-METHYLTRANSFERASE HOMOLOG"/>
    <property type="match status" value="1"/>
</dbReference>
<gene>
    <name evidence="8" type="ORF">QUW44_01660</name>
</gene>
<keyword evidence="9" id="KW-1185">Reference proteome</keyword>
<dbReference type="EMBL" id="JAUDDW010000003">
    <property type="protein sequence ID" value="MDM8265879.1"/>
    <property type="molecule type" value="Genomic_DNA"/>
</dbReference>
<reference evidence="9" key="1">
    <citation type="submission" date="2023-06" db="EMBL/GenBank/DDBJ databases">
        <title>Identification and characterization of horizontal gene transfer across gut microbiota members of farm animals based on homology search.</title>
        <authorList>
            <person name="Zeman M."/>
            <person name="Kubasova T."/>
            <person name="Jahodarova E."/>
            <person name="Nykrynova M."/>
            <person name="Rychlik I."/>
        </authorList>
    </citation>
    <scope>NUCLEOTIDE SEQUENCE [LARGE SCALE GENOMIC DNA]</scope>
    <source>
        <strain evidence="9">161_Gplus</strain>
    </source>
</reference>